<name>A0AAC9MWL8_9PSEU</name>
<proteinExistence type="predicted"/>
<protein>
    <submittedName>
        <fullName evidence="1">Uncharacterized protein</fullName>
    </submittedName>
</protein>
<gene>
    <name evidence="1" type="ORF">TL08_01585</name>
</gene>
<dbReference type="AlphaFoldDB" id="A0AAC9MWL8"/>
<dbReference type="EMBL" id="CP014859">
    <property type="protein sequence ID" value="AOS61156.1"/>
    <property type="molecule type" value="Genomic_DNA"/>
</dbReference>
<accession>A0AAC9MWL8</accession>
<dbReference type="Proteomes" id="UP000095210">
    <property type="component" value="Chromosome"/>
</dbReference>
<keyword evidence="2" id="KW-1185">Reference proteome</keyword>
<dbReference type="RefSeq" id="WP_157420890.1">
    <property type="nucleotide sequence ID" value="NZ_CP014859.1"/>
</dbReference>
<reference evidence="2" key="1">
    <citation type="submission" date="2016-03" db="EMBL/GenBank/DDBJ databases">
        <title>Complete genome sequence of the type strain Actinoalloteichus hymeniacidonis DSM 45092.</title>
        <authorList>
            <person name="Schaffert L."/>
            <person name="Albersmeier A."/>
            <person name="Winkler A."/>
            <person name="Kalinowski J."/>
            <person name="Zotchev S."/>
            <person name="Ruckert C."/>
        </authorList>
    </citation>
    <scope>NUCLEOTIDE SEQUENCE [LARGE SCALE GENOMIC DNA]</scope>
    <source>
        <strain evidence="2">HPA177(T) (DSM 45092(T))</strain>
    </source>
</reference>
<dbReference type="KEGG" id="ahm:TL08_01585"/>
<sequence>MHESNRFSPTFRGGQLASRVEAQDTVCMILLVEAIGGLIDEIPARQLTEAGLVIFEKLEDIEISWPNGRALISVKDKAVSYSDITNEIEKFSKLYSNTSDNNGMVFRLEAGSLSGSKARTLIDDLRALKSVAQSGVISEWRMAAQDFEAEHQAPSSIAAITTVCIRDMNINLDVGKAIFASRFRTVFPVQQFTDDKIFENYSRMIYEQIAPARRTRATIRIDILKKSLLEPLVPRMLHGINTDVMKTRYGYVVDPTLSEKIDLSLKIIQASKRKALKRWRRHARKHAVASLLYRGHVACPFCNHPLMFSTFGDNSVGCPNCHYIPYLTIFYACDCTEPVALVRQPSVETIETFSEILEEVKINSPTCDKCGQRVDREKLYSRVFSATIPWPPESYNENELITIRTKIGWEGRSYKIPGETPLSLIKKGEWKESAE</sequence>
<evidence type="ECO:0000313" key="2">
    <source>
        <dbReference type="Proteomes" id="UP000095210"/>
    </source>
</evidence>
<evidence type="ECO:0000313" key="1">
    <source>
        <dbReference type="EMBL" id="AOS61156.1"/>
    </source>
</evidence>
<organism evidence="1 2">
    <name type="scientific">Actinoalloteichus hymeniacidonis</name>
    <dbReference type="NCBI Taxonomy" id="340345"/>
    <lineage>
        <taxon>Bacteria</taxon>
        <taxon>Bacillati</taxon>
        <taxon>Actinomycetota</taxon>
        <taxon>Actinomycetes</taxon>
        <taxon>Pseudonocardiales</taxon>
        <taxon>Pseudonocardiaceae</taxon>
        <taxon>Actinoalloteichus</taxon>
    </lineage>
</organism>